<sequence>MILHQLAHARAGDKGNRLNIGLFARDPRHFQHLAAEVTEERVMALFAHRGCTKVVRYDLPRLHGFNFVLDDVLEGGVNGALNLDGHGKTLSFLLLGMEVAPPG</sequence>
<organism evidence="2 3">
    <name type="scientific">Roseomonas indoligenes</name>
    <dbReference type="NCBI Taxonomy" id="2820811"/>
    <lineage>
        <taxon>Bacteria</taxon>
        <taxon>Pseudomonadati</taxon>
        <taxon>Pseudomonadota</taxon>
        <taxon>Alphaproteobacteria</taxon>
        <taxon>Acetobacterales</taxon>
        <taxon>Roseomonadaceae</taxon>
        <taxon>Roseomonas</taxon>
    </lineage>
</organism>
<dbReference type="RefSeq" id="WP_209372184.1">
    <property type="nucleotide sequence ID" value="NZ_JAGIZA010000003.1"/>
</dbReference>
<dbReference type="InterPro" id="IPR056362">
    <property type="entry name" value="AtuA-like_ferredoxin_dom"/>
</dbReference>
<proteinExistence type="predicted"/>
<keyword evidence="3" id="KW-1185">Reference proteome</keyword>
<dbReference type="Pfam" id="PF23544">
    <property type="entry name" value="AtuA_ferredoxin"/>
    <property type="match status" value="1"/>
</dbReference>
<comment type="caution">
    <text evidence="2">The sequence shown here is derived from an EMBL/GenBank/DDBJ whole genome shotgun (WGS) entry which is preliminary data.</text>
</comment>
<name>A0A940S539_9PROT</name>
<reference evidence="2" key="1">
    <citation type="submission" date="2021-03" db="EMBL/GenBank/DDBJ databases">
        <authorList>
            <person name="So Y."/>
        </authorList>
    </citation>
    <scope>NUCLEOTIDE SEQUENCE</scope>
    <source>
        <strain evidence="2">SG15</strain>
    </source>
</reference>
<dbReference type="Proteomes" id="UP000677537">
    <property type="component" value="Unassembled WGS sequence"/>
</dbReference>
<accession>A0A940S539</accession>
<gene>
    <name evidence="2" type="ORF">J5Y10_07220</name>
</gene>
<feature type="domain" description="AtuA-like ferredoxin-fold" evidence="1">
    <location>
        <begin position="2"/>
        <end position="99"/>
    </location>
</feature>
<dbReference type="PANTHER" id="PTHR47708:SF2">
    <property type="entry name" value="SI:CH73-132F6.5"/>
    <property type="match status" value="1"/>
</dbReference>
<dbReference type="PANTHER" id="PTHR47708">
    <property type="match status" value="1"/>
</dbReference>
<evidence type="ECO:0000259" key="1">
    <source>
        <dbReference type="Pfam" id="PF23544"/>
    </source>
</evidence>
<evidence type="ECO:0000313" key="2">
    <source>
        <dbReference type="EMBL" id="MBP0492565.1"/>
    </source>
</evidence>
<dbReference type="AlphaFoldDB" id="A0A940S539"/>
<evidence type="ECO:0000313" key="3">
    <source>
        <dbReference type="Proteomes" id="UP000677537"/>
    </source>
</evidence>
<protein>
    <recommendedName>
        <fullName evidence="1">AtuA-like ferredoxin-fold domain-containing protein</fullName>
    </recommendedName>
</protein>
<dbReference type="EMBL" id="JAGIZA010000003">
    <property type="protein sequence ID" value="MBP0492565.1"/>
    <property type="molecule type" value="Genomic_DNA"/>
</dbReference>